<dbReference type="NCBIfam" id="TIGR04183">
    <property type="entry name" value="Por_Secre_tail"/>
    <property type="match status" value="1"/>
</dbReference>
<dbReference type="InterPro" id="IPR026444">
    <property type="entry name" value="Secre_tail"/>
</dbReference>
<evidence type="ECO:0000256" key="1">
    <source>
        <dbReference type="ARBA" id="ARBA00022729"/>
    </source>
</evidence>
<dbReference type="Pfam" id="PF18962">
    <property type="entry name" value="Por_Secre_tail"/>
    <property type="match status" value="1"/>
</dbReference>
<reference evidence="3 4" key="1">
    <citation type="submission" date="2023-07" db="EMBL/GenBank/DDBJ databases">
        <title>Sorghum-associated microbial communities from plants grown in Nebraska, USA.</title>
        <authorList>
            <person name="Schachtman D."/>
        </authorList>
    </citation>
    <scope>NUCLEOTIDE SEQUENCE [LARGE SCALE GENOMIC DNA]</scope>
    <source>
        <strain evidence="3 4">DS1709</strain>
    </source>
</reference>
<proteinExistence type="predicted"/>
<evidence type="ECO:0000313" key="3">
    <source>
        <dbReference type="EMBL" id="MDR6403697.1"/>
    </source>
</evidence>
<gene>
    <name evidence="3" type="ORF">J2781_000601</name>
</gene>
<dbReference type="RefSeq" id="WP_115982094.1">
    <property type="nucleotide sequence ID" value="NZ_JAVDQS010000001.1"/>
</dbReference>
<name>A0ABU1LAH0_9FLAO</name>
<sequence length="261" mass="28514">MMGKAYSQIVYTPVNPNFEINLSATGGSSANLFPIDFNNDGVVDFNFRWDVFGPGTYFMHITSSNSFSYNPSNQAIGTGNFNSFGVPYAMPLSSGVSLSSTSAGWITEPRGPLIGDGETQNFLALGDRYIGVRFLVGSQYYYGWILVSFTTNKLTIKSYAYQSTPNASITTGNTGGSLAVGDHHVNPAKMELYPNPASEFIKLPDLKQTSAYEIYNAEGRIVKSGTVDSKKEINISELLNGSYIISVMDKDQQSNIKFIKK</sequence>
<feature type="domain" description="Secretion system C-terminal sorting" evidence="2">
    <location>
        <begin position="192"/>
        <end position="258"/>
    </location>
</feature>
<evidence type="ECO:0000313" key="4">
    <source>
        <dbReference type="Proteomes" id="UP001184853"/>
    </source>
</evidence>
<comment type="caution">
    <text evidence="3">The sequence shown here is derived from an EMBL/GenBank/DDBJ whole genome shotgun (WGS) entry which is preliminary data.</text>
</comment>
<dbReference type="EMBL" id="JAVDQS010000001">
    <property type="protein sequence ID" value="MDR6403697.1"/>
    <property type="molecule type" value="Genomic_DNA"/>
</dbReference>
<dbReference type="Proteomes" id="UP001184853">
    <property type="component" value="Unassembled WGS sequence"/>
</dbReference>
<keyword evidence="1" id="KW-0732">Signal</keyword>
<evidence type="ECO:0000259" key="2">
    <source>
        <dbReference type="Pfam" id="PF18962"/>
    </source>
</evidence>
<keyword evidence="4" id="KW-1185">Reference proteome</keyword>
<accession>A0ABU1LAH0</accession>
<protein>
    <recommendedName>
        <fullName evidence="2">Secretion system C-terminal sorting domain-containing protein</fullName>
    </recommendedName>
</protein>
<organism evidence="3 4">
    <name type="scientific">Chryseobacterium geocarposphaerae</name>
    <dbReference type="NCBI Taxonomy" id="1416776"/>
    <lineage>
        <taxon>Bacteria</taxon>
        <taxon>Pseudomonadati</taxon>
        <taxon>Bacteroidota</taxon>
        <taxon>Flavobacteriia</taxon>
        <taxon>Flavobacteriales</taxon>
        <taxon>Weeksellaceae</taxon>
        <taxon>Chryseobacterium group</taxon>
        <taxon>Chryseobacterium</taxon>
    </lineage>
</organism>